<dbReference type="PANTHER" id="PTHR28060">
    <property type="entry name" value="ATP SYNTHASE SUBUNIT J, MITOCHONDRIAL"/>
    <property type="match status" value="1"/>
</dbReference>
<evidence type="ECO:0000313" key="2">
    <source>
        <dbReference type="EMBL" id="KDQ16402.1"/>
    </source>
</evidence>
<proteinExistence type="predicted"/>
<dbReference type="Proteomes" id="UP000027195">
    <property type="component" value="Unassembled WGS sequence"/>
</dbReference>
<organism evidence="2 3">
    <name type="scientific">Botryobasidium botryosum (strain FD-172 SS1)</name>
    <dbReference type="NCBI Taxonomy" id="930990"/>
    <lineage>
        <taxon>Eukaryota</taxon>
        <taxon>Fungi</taxon>
        <taxon>Dikarya</taxon>
        <taxon>Basidiomycota</taxon>
        <taxon>Agaricomycotina</taxon>
        <taxon>Agaricomycetes</taxon>
        <taxon>Cantharellales</taxon>
        <taxon>Botryobasidiaceae</taxon>
        <taxon>Botryobasidium</taxon>
    </lineage>
</organism>
<dbReference type="GO" id="GO:0046933">
    <property type="term" value="F:proton-transporting ATP synthase activity, rotational mechanism"/>
    <property type="evidence" value="ECO:0007669"/>
    <property type="project" value="TreeGrafter"/>
</dbReference>
<dbReference type="PANTHER" id="PTHR28060:SF1">
    <property type="entry name" value="ATP SYNTHASE SUBUNIT J, MITOCHONDRIAL"/>
    <property type="match status" value="1"/>
</dbReference>
<dbReference type="Pfam" id="PF04911">
    <property type="entry name" value="ATP-synt_J"/>
    <property type="match status" value="1"/>
</dbReference>
<reference evidence="3" key="1">
    <citation type="journal article" date="2014" name="Proc. Natl. Acad. Sci. U.S.A.">
        <title>Extensive sampling of basidiomycete genomes demonstrates inadequacy of the white-rot/brown-rot paradigm for wood decay fungi.</title>
        <authorList>
            <person name="Riley R."/>
            <person name="Salamov A.A."/>
            <person name="Brown D.W."/>
            <person name="Nagy L.G."/>
            <person name="Floudas D."/>
            <person name="Held B.W."/>
            <person name="Levasseur A."/>
            <person name="Lombard V."/>
            <person name="Morin E."/>
            <person name="Otillar R."/>
            <person name="Lindquist E.A."/>
            <person name="Sun H."/>
            <person name="LaButti K.M."/>
            <person name="Schmutz J."/>
            <person name="Jabbour D."/>
            <person name="Luo H."/>
            <person name="Baker S.E."/>
            <person name="Pisabarro A.G."/>
            <person name="Walton J.D."/>
            <person name="Blanchette R.A."/>
            <person name="Henrissat B."/>
            <person name="Martin F."/>
            <person name="Cullen D."/>
            <person name="Hibbett D.S."/>
            <person name="Grigoriev I.V."/>
        </authorList>
    </citation>
    <scope>NUCLEOTIDE SEQUENCE [LARGE SCALE GENOMIC DNA]</scope>
    <source>
        <strain evidence="3">FD-172 SS1</strain>
    </source>
</reference>
<dbReference type="STRING" id="930990.A0A067MX14"/>
<keyword evidence="3" id="KW-1185">Reference proteome</keyword>
<dbReference type="FunCoup" id="A0A067MX14">
    <property type="interactions" value="68"/>
</dbReference>
<dbReference type="InParanoid" id="A0A067MX14"/>
<dbReference type="AlphaFoldDB" id="A0A067MX14"/>
<sequence length="63" mass="7020">MAFLGFRKWPTPVARPMYPFFLATGVTYYLVSLAQEAGSSSPTFANDPKNPHAVRLAAQKEHH</sequence>
<accession>A0A067MX14</accession>
<name>A0A067MX14_BOTB1</name>
<evidence type="ECO:0008006" key="4">
    <source>
        <dbReference type="Google" id="ProtNLM"/>
    </source>
</evidence>
<dbReference type="OrthoDB" id="5520611at2759"/>
<dbReference type="EMBL" id="KL198028">
    <property type="protein sequence ID" value="KDQ16402.1"/>
    <property type="molecule type" value="Genomic_DNA"/>
</dbReference>
<evidence type="ECO:0000256" key="1">
    <source>
        <dbReference type="SAM" id="MobiDB-lite"/>
    </source>
</evidence>
<dbReference type="InterPro" id="IPR006995">
    <property type="entry name" value="ATP_synth_F0_jsu"/>
</dbReference>
<gene>
    <name evidence="2" type="ORF">BOTBODRAFT_107373</name>
</gene>
<dbReference type="HOGENOM" id="CLU_174950_1_0_1"/>
<dbReference type="GO" id="GO:0045259">
    <property type="term" value="C:proton-transporting ATP synthase complex"/>
    <property type="evidence" value="ECO:0007669"/>
    <property type="project" value="InterPro"/>
</dbReference>
<protein>
    <recommendedName>
        <fullName evidence="4">ATP synthase subunit J, mitochondrial</fullName>
    </recommendedName>
</protein>
<feature type="region of interest" description="Disordered" evidence="1">
    <location>
        <begin position="39"/>
        <end position="63"/>
    </location>
</feature>
<evidence type="ECO:0000313" key="3">
    <source>
        <dbReference type="Proteomes" id="UP000027195"/>
    </source>
</evidence>